<reference evidence="9" key="1">
    <citation type="submission" date="2017-06" db="EMBL/GenBank/DDBJ databases">
        <authorList>
            <person name="Varghese N."/>
            <person name="Submissions S."/>
        </authorList>
    </citation>
    <scope>NUCLEOTIDE SEQUENCE [LARGE SCALE GENOMIC DNA]</scope>
    <source>
        <strain evidence="9">JAD2</strain>
    </source>
</reference>
<organism evidence="8 9">
    <name type="scientific">Thermoflexus hugenholtzii JAD2</name>
    <dbReference type="NCBI Taxonomy" id="877466"/>
    <lineage>
        <taxon>Bacteria</taxon>
        <taxon>Bacillati</taxon>
        <taxon>Chloroflexota</taxon>
        <taxon>Thermoflexia</taxon>
        <taxon>Thermoflexales</taxon>
        <taxon>Thermoflexaceae</taxon>
        <taxon>Thermoflexus</taxon>
    </lineage>
</organism>
<dbReference type="OrthoDB" id="25753at2"/>
<gene>
    <name evidence="8" type="ORF">SAMN02746019_00021490</name>
</gene>
<feature type="compositionally biased region" description="Polar residues" evidence="6">
    <location>
        <begin position="142"/>
        <end position="151"/>
    </location>
</feature>
<comment type="subcellular location">
    <subcellularLocation>
        <location evidence="1">Cell envelope</location>
    </subcellularLocation>
</comment>
<dbReference type="CDD" id="cd02966">
    <property type="entry name" value="TlpA_like_family"/>
    <property type="match status" value="1"/>
</dbReference>
<dbReference type="GO" id="GO:0016209">
    <property type="term" value="F:antioxidant activity"/>
    <property type="evidence" value="ECO:0007669"/>
    <property type="project" value="InterPro"/>
</dbReference>
<dbReference type="InterPro" id="IPR013766">
    <property type="entry name" value="Thioredoxin_domain"/>
</dbReference>
<evidence type="ECO:0000259" key="7">
    <source>
        <dbReference type="PROSITE" id="PS51352"/>
    </source>
</evidence>
<dbReference type="RefSeq" id="WP_088569942.1">
    <property type="nucleotide sequence ID" value="NZ_FYEK01000003.1"/>
</dbReference>
<dbReference type="EMBL" id="FYEK01000003">
    <property type="protein sequence ID" value="SNB51465.1"/>
    <property type="molecule type" value="Genomic_DNA"/>
</dbReference>
<dbReference type="GO" id="GO:0016491">
    <property type="term" value="F:oxidoreductase activity"/>
    <property type="evidence" value="ECO:0007669"/>
    <property type="project" value="InterPro"/>
</dbReference>
<dbReference type="InterPro" id="IPR036249">
    <property type="entry name" value="Thioredoxin-like_sf"/>
</dbReference>
<evidence type="ECO:0000256" key="2">
    <source>
        <dbReference type="ARBA" id="ARBA00022748"/>
    </source>
</evidence>
<feature type="region of interest" description="Disordered" evidence="6">
    <location>
        <begin position="142"/>
        <end position="161"/>
    </location>
</feature>
<keyword evidence="5" id="KW-0676">Redox-active center</keyword>
<evidence type="ECO:0000256" key="1">
    <source>
        <dbReference type="ARBA" id="ARBA00004196"/>
    </source>
</evidence>
<keyword evidence="4" id="KW-1015">Disulfide bond</keyword>
<dbReference type="InParanoid" id="A0A212PWY3"/>
<keyword evidence="3" id="KW-0735">Signal-anchor</keyword>
<dbReference type="InterPro" id="IPR050553">
    <property type="entry name" value="Thioredoxin_ResA/DsbE_sf"/>
</dbReference>
<dbReference type="Proteomes" id="UP000197025">
    <property type="component" value="Unassembled WGS sequence"/>
</dbReference>
<dbReference type="SUPFAM" id="SSF52833">
    <property type="entry name" value="Thioredoxin-like"/>
    <property type="match status" value="1"/>
</dbReference>
<dbReference type="Pfam" id="PF00578">
    <property type="entry name" value="AhpC-TSA"/>
    <property type="match status" value="1"/>
</dbReference>
<sequence>MTALQIGDPAPLIFGTTRNGEPYLEDPQGVRHILLLAFFKESCAASRRILPALERLHQAYRTDHWRLLGIGQDPPETLQEMARKFQISFPLIADRDFQTSRSYRLTHVPTLFLISPGGQIQRILIGFHREELEDLSRTLARSLSQEPQPITQAEDPPLQPA</sequence>
<accession>A0A212PWY3</accession>
<keyword evidence="2" id="KW-0201">Cytochrome c-type biogenesis</keyword>
<dbReference type="PANTHER" id="PTHR42852">
    <property type="entry name" value="THIOL:DISULFIDE INTERCHANGE PROTEIN DSBE"/>
    <property type="match status" value="1"/>
</dbReference>
<keyword evidence="3" id="KW-0812">Transmembrane</keyword>
<evidence type="ECO:0000256" key="6">
    <source>
        <dbReference type="SAM" id="MobiDB-lite"/>
    </source>
</evidence>
<dbReference type="Gene3D" id="3.40.30.10">
    <property type="entry name" value="Glutaredoxin"/>
    <property type="match status" value="1"/>
</dbReference>
<evidence type="ECO:0000313" key="9">
    <source>
        <dbReference type="Proteomes" id="UP000197025"/>
    </source>
</evidence>
<evidence type="ECO:0000313" key="8">
    <source>
        <dbReference type="EMBL" id="SNB51465.1"/>
    </source>
</evidence>
<name>A0A212PWY3_9CHLR</name>
<feature type="domain" description="Thioredoxin" evidence="7">
    <location>
        <begin position="4"/>
        <end position="144"/>
    </location>
</feature>
<dbReference type="InterPro" id="IPR000866">
    <property type="entry name" value="AhpC/TSA"/>
</dbReference>
<protein>
    <submittedName>
        <fullName evidence="8">Peroxiredoxin</fullName>
    </submittedName>
</protein>
<dbReference type="PANTHER" id="PTHR42852:SF6">
    <property type="entry name" value="THIOL:DISULFIDE INTERCHANGE PROTEIN DSBE"/>
    <property type="match status" value="1"/>
</dbReference>
<dbReference type="GO" id="GO:0017004">
    <property type="term" value="P:cytochrome complex assembly"/>
    <property type="evidence" value="ECO:0007669"/>
    <property type="project" value="UniProtKB-KW"/>
</dbReference>
<evidence type="ECO:0000256" key="4">
    <source>
        <dbReference type="ARBA" id="ARBA00023157"/>
    </source>
</evidence>
<dbReference type="GO" id="GO:0030313">
    <property type="term" value="C:cell envelope"/>
    <property type="evidence" value="ECO:0007669"/>
    <property type="project" value="UniProtKB-SubCell"/>
</dbReference>
<dbReference type="PROSITE" id="PS51352">
    <property type="entry name" value="THIOREDOXIN_2"/>
    <property type="match status" value="1"/>
</dbReference>
<evidence type="ECO:0000256" key="3">
    <source>
        <dbReference type="ARBA" id="ARBA00022968"/>
    </source>
</evidence>
<proteinExistence type="predicted"/>
<evidence type="ECO:0000256" key="5">
    <source>
        <dbReference type="ARBA" id="ARBA00023284"/>
    </source>
</evidence>
<keyword evidence="9" id="KW-1185">Reference proteome</keyword>
<dbReference type="AlphaFoldDB" id="A0A212PWY3"/>